<sequence length="238" mass="27659">MYGNRSPRKDFFNFSRGKFALRCEPDHKDAVKRTYQDKDNAEKVVFERRYDALTGRLTNIERVKRTMNKGQAPYWVFHFDDGGQEFTLSLPYSSGWAKMILLRMPNIDIKRPFTLEGCLFGEKDTAIMVKQEDNSNADEKTGNIRRYWIPKESKELPPMIPPGEGFGGSDKWDDTSQNQFLWEWIVKNVLPEITIVTQAVTQEPVKETPSIEETVKEPETSTEFEELQKSDEESDLPF</sequence>
<feature type="region of interest" description="Disordered" evidence="1">
    <location>
        <begin position="202"/>
        <end position="238"/>
    </location>
</feature>
<gene>
    <name evidence="2" type="ORF">LCGC14_0337190</name>
</gene>
<evidence type="ECO:0000256" key="1">
    <source>
        <dbReference type="SAM" id="MobiDB-lite"/>
    </source>
</evidence>
<comment type="caution">
    <text evidence="2">The sequence shown here is derived from an EMBL/GenBank/DDBJ whole genome shotgun (WGS) entry which is preliminary data.</text>
</comment>
<proteinExistence type="predicted"/>
<organism evidence="2">
    <name type="scientific">marine sediment metagenome</name>
    <dbReference type="NCBI Taxonomy" id="412755"/>
    <lineage>
        <taxon>unclassified sequences</taxon>
        <taxon>metagenomes</taxon>
        <taxon>ecological metagenomes</taxon>
    </lineage>
</organism>
<evidence type="ECO:0000313" key="2">
    <source>
        <dbReference type="EMBL" id="KKN79697.1"/>
    </source>
</evidence>
<reference evidence="2" key="1">
    <citation type="journal article" date="2015" name="Nature">
        <title>Complex archaea that bridge the gap between prokaryotes and eukaryotes.</title>
        <authorList>
            <person name="Spang A."/>
            <person name="Saw J.H."/>
            <person name="Jorgensen S.L."/>
            <person name="Zaremba-Niedzwiedzka K."/>
            <person name="Martijn J."/>
            <person name="Lind A.E."/>
            <person name="van Eijk R."/>
            <person name="Schleper C."/>
            <person name="Guy L."/>
            <person name="Ettema T.J."/>
        </authorList>
    </citation>
    <scope>NUCLEOTIDE SEQUENCE</scope>
</reference>
<dbReference type="AlphaFoldDB" id="A0A0F9TXL1"/>
<protein>
    <submittedName>
        <fullName evidence="2">Uncharacterized protein</fullName>
    </submittedName>
</protein>
<accession>A0A0F9TXL1</accession>
<dbReference type="EMBL" id="LAZR01000243">
    <property type="protein sequence ID" value="KKN79697.1"/>
    <property type="molecule type" value="Genomic_DNA"/>
</dbReference>
<name>A0A0F9TXL1_9ZZZZ</name>